<organism evidence="2 3">
    <name type="scientific">Knipowitschia caucasica</name>
    <name type="common">Caucasian dwarf goby</name>
    <name type="synonym">Pomatoschistus caucasicus</name>
    <dbReference type="NCBI Taxonomy" id="637954"/>
    <lineage>
        <taxon>Eukaryota</taxon>
        <taxon>Metazoa</taxon>
        <taxon>Chordata</taxon>
        <taxon>Craniata</taxon>
        <taxon>Vertebrata</taxon>
        <taxon>Euteleostomi</taxon>
        <taxon>Actinopterygii</taxon>
        <taxon>Neopterygii</taxon>
        <taxon>Teleostei</taxon>
        <taxon>Neoteleostei</taxon>
        <taxon>Acanthomorphata</taxon>
        <taxon>Gobiaria</taxon>
        <taxon>Gobiiformes</taxon>
        <taxon>Gobioidei</taxon>
        <taxon>Gobiidae</taxon>
        <taxon>Gobiinae</taxon>
        <taxon>Knipowitschia</taxon>
    </lineage>
</organism>
<keyword evidence="3" id="KW-1185">Reference proteome</keyword>
<evidence type="ECO:0000313" key="3">
    <source>
        <dbReference type="Proteomes" id="UP001497482"/>
    </source>
</evidence>
<dbReference type="EMBL" id="OZ035842">
    <property type="protein sequence ID" value="CAL1594367.1"/>
    <property type="molecule type" value="Genomic_DNA"/>
</dbReference>
<sequence>MPDKTARESREMVEVEKRQDGVWRCSSCTREREDSGEEEEEERGRGGGERNNLSRCSANAKEDEAL</sequence>
<name>A0AAV2L1Z6_KNICA</name>
<reference evidence="2 3" key="1">
    <citation type="submission" date="2024-04" db="EMBL/GenBank/DDBJ databases">
        <authorList>
            <person name="Waldvogel A.-M."/>
            <person name="Schoenle A."/>
        </authorList>
    </citation>
    <scope>NUCLEOTIDE SEQUENCE [LARGE SCALE GENOMIC DNA]</scope>
</reference>
<gene>
    <name evidence="2" type="ORF">KC01_LOCUS23339</name>
</gene>
<dbReference type="AlphaFoldDB" id="A0AAV2L1Z6"/>
<evidence type="ECO:0000256" key="1">
    <source>
        <dbReference type="SAM" id="MobiDB-lite"/>
    </source>
</evidence>
<proteinExistence type="predicted"/>
<dbReference type="Proteomes" id="UP001497482">
    <property type="component" value="Chromosome 20"/>
</dbReference>
<accession>A0AAV2L1Z6</accession>
<evidence type="ECO:0000313" key="2">
    <source>
        <dbReference type="EMBL" id="CAL1594367.1"/>
    </source>
</evidence>
<protein>
    <submittedName>
        <fullName evidence="2">Uncharacterized protein</fullName>
    </submittedName>
</protein>
<feature type="region of interest" description="Disordered" evidence="1">
    <location>
        <begin position="26"/>
        <end position="66"/>
    </location>
</feature>